<proteinExistence type="predicted"/>
<protein>
    <submittedName>
        <fullName evidence="1">Peptidase M14</fullName>
    </submittedName>
</protein>
<keyword evidence="2" id="KW-1185">Reference proteome</keyword>
<accession>A0ABQ3KAX8</accession>
<organism evidence="1 2">
    <name type="scientific">Deinococcus piscis</name>
    <dbReference type="NCBI Taxonomy" id="394230"/>
    <lineage>
        <taxon>Bacteria</taxon>
        <taxon>Thermotogati</taxon>
        <taxon>Deinococcota</taxon>
        <taxon>Deinococci</taxon>
        <taxon>Deinococcales</taxon>
        <taxon>Deinococcaceae</taxon>
        <taxon>Deinococcus</taxon>
    </lineage>
</organism>
<name>A0ABQ3KAX8_9DEIO</name>
<dbReference type="RefSeq" id="WP_189643312.1">
    <property type="nucleotide sequence ID" value="NZ_BNAL01000021.1"/>
</dbReference>
<evidence type="ECO:0000313" key="2">
    <source>
        <dbReference type="Proteomes" id="UP000632154"/>
    </source>
</evidence>
<dbReference type="SUPFAM" id="SSF53187">
    <property type="entry name" value="Zn-dependent exopeptidases"/>
    <property type="match status" value="1"/>
</dbReference>
<reference evidence="2" key="1">
    <citation type="journal article" date="2019" name="Int. J. Syst. Evol. Microbiol.">
        <title>The Global Catalogue of Microorganisms (GCM) 10K type strain sequencing project: providing services to taxonomists for standard genome sequencing and annotation.</title>
        <authorList>
            <consortium name="The Broad Institute Genomics Platform"/>
            <consortium name="The Broad Institute Genome Sequencing Center for Infectious Disease"/>
            <person name="Wu L."/>
            <person name="Ma J."/>
        </authorList>
    </citation>
    <scope>NUCLEOTIDE SEQUENCE [LARGE SCALE GENOMIC DNA]</scope>
    <source>
        <strain evidence="2">CGMCC 1.18439</strain>
    </source>
</reference>
<gene>
    <name evidence="1" type="ORF">GCM10017783_17530</name>
</gene>
<dbReference type="EMBL" id="BNAL01000021">
    <property type="protein sequence ID" value="GHG05448.1"/>
    <property type="molecule type" value="Genomic_DNA"/>
</dbReference>
<comment type="caution">
    <text evidence="1">The sequence shown here is derived from an EMBL/GenBank/DDBJ whole genome shotgun (WGS) entry which is preliminary data.</text>
</comment>
<evidence type="ECO:0000313" key="1">
    <source>
        <dbReference type="EMBL" id="GHG05448.1"/>
    </source>
</evidence>
<sequence length="588" mass="65768">MGALPKAAVWSWQGLTDSAQVRHLLEQWEHAPQPPQQIEVWISEGPEARAALQAEVQARWPECTVQVWNCYKPLVSRLLDSWAAWQQHPPERLELRYPTVPHAHPERFLLEAYPLAAWARQWGCELITAPHSPAEPGYVLNVDGNTLDIPVPLREAAAVTGEPVQRMTGRLRVDGLTLDFPTAPEQLWEAYLGWLAEQAWPERPPYFGCLQPVAHFPFSRESLHHGHEALDLGEALSEELYFGTQEFFEQRQPGAPTQRTLQLGQVVPLVLSSDQVQLEVLNSGPALAASASHSPAAATPDLTALDRPLSPAEALAWQERLRPERAPRDLSVQGRPVVTFLQPSEQPGGLLVTAGQHANEATGVVAALRAVAELEGHPLLTVIPQENPDGYALFSWLQEAQHPEHMHHAARYTALGDDLEYRCDAPWYERAARRRALAQFAPQLHVNLHGYPSHEWTRPMNGYVPQGFEAWTLPKGFCLIFRAQPGQEELAEALADTVTADLAQWPELTAFNAAQCQVYEAHTSARPYRMIHGTPCLFAVRESLSCPLELVTEFPDETVTGADFRLGQQAQLEVIRSALRWVERHTFR</sequence>
<dbReference type="Proteomes" id="UP000632154">
    <property type="component" value="Unassembled WGS sequence"/>
</dbReference>
<dbReference type="Gene3D" id="3.40.630.10">
    <property type="entry name" value="Zn peptidases"/>
    <property type="match status" value="1"/>
</dbReference>